<evidence type="ECO:0000256" key="1">
    <source>
        <dbReference type="SAM" id="Coils"/>
    </source>
</evidence>
<name>A0A3B0A5W5_9ACTN</name>
<sequence>MPGKAQALAPTVEQIATDQAVRGDVTESMAEMLTAVRDVRVANVGGRWVIDVSWLARVALDAGLVARVGELDRTVLKLTRVGRETVTRVYAERALAELLRLARRYQQVREEAEADAAEAAAQKTRRHYIVTALAVAAGFTAGALTVVLTQL</sequence>
<keyword evidence="2" id="KW-1133">Transmembrane helix</keyword>
<evidence type="ECO:0000313" key="3">
    <source>
        <dbReference type="EMBL" id="RKN56005.1"/>
    </source>
</evidence>
<feature type="transmembrane region" description="Helical" evidence="2">
    <location>
        <begin position="128"/>
        <end position="148"/>
    </location>
</feature>
<gene>
    <name evidence="3" type="ORF">D7193_15585</name>
</gene>
<keyword evidence="2" id="KW-0812">Transmembrane</keyword>
<dbReference type="Proteomes" id="UP000279968">
    <property type="component" value="Unassembled WGS sequence"/>
</dbReference>
<keyword evidence="4" id="KW-1185">Reference proteome</keyword>
<proteinExistence type="predicted"/>
<feature type="coiled-coil region" evidence="1">
    <location>
        <begin position="91"/>
        <end position="122"/>
    </location>
</feature>
<comment type="caution">
    <text evidence="3">The sequence shown here is derived from an EMBL/GenBank/DDBJ whole genome shotgun (WGS) entry which is preliminary data.</text>
</comment>
<dbReference type="RefSeq" id="WP_120780188.1">
    <property type="nucleotide sequence ID" value="NZ_JBHLUP010000002.1"/>
</dbReference>
<keyword evidence="1" id="KW-0175">Coiled coil</keyword>
<reference evidence="3 4" key="1">
    <citation type="journal article" date="2015" name="Int. J. Syst. Evol. Microbiol.">
        <title>Micromonospora costi sp. nov., isolated from a leaf of Costus speciosus.</title>
        <authorList>
            <person name="Thawai C."/>
        </authorList>
    </citation>
    <scope>NUCLEOTIDE SEQUENCE [LARGE SCALE GENOMIC DNA]</scope>
    <source>
        <strain evidence="3 4">CS1-12</strain>
    </source>
</reference>
<keyword evidence="2" id="KW-0472">Membrane</keyword>
<organism evidence="3 4">
    <name type="scientific">Micromonospora costi</name>
    <dbReference type="NCBI Taxonomy" id="1530042"/>
    <lineage>
        <taxon>Bacteria</taxon>
        <taxon>Bacillati</taxon>
        <taxon>Actinomycetota</taxon>
        <taxon>Actinomycetes</taxon>
        <taxon>Micromonosporales</taxon>
        <taxon>Micromonosporaceae</taxon>
        <taxon>Micromonospora</taxon>
    </lineage>
</organism>
<protein>
    <submittedName>
        <fullName evidence="3">Uncharacterized protein</fullName>
    </submittedName>
</protein>
<dbReference type="OrthoDB" id="9973476at2"/>
<evidence type="ECO:0000313" key="4">
    <source>
        <dbReference type="Proteomes" id="UP000279968"/>
    </source>
</evidence>
<dbReference type="EMBL" id="RBAN01000002">
    <property type="protein sequence ID" value="RKN56005.1"/>
    <property type="molecule type" value="Genomic_DNA"/>
</dbReference>
<accession>A0A3B0A5W5</accession>
<evidence type="ECO:0000256" key="2">
    <source>
        <dbReference type="SAM" id="Phobius"/>
    </source>
</evidence>
<dbReference type="AlphaFoldDB" id="A0A3B0A5W5"/>